<sequence>MKTSAASIWVTISGFPDRTTRNSEWVASASYRGFCRVPFVNYLTTSGNPLPPHIWVTD</sequence>
<organism evidence="1 2">
    <name type="scientific">Phaeobacter gallaeciensis</name>
    <dbReference type="NCBI Taxonomy" id="60890"/>
    <lineage>
        <taxon>Bacteria</taxon>
        <taxon>Pseudomonadati</taxon>
        <taxon>Pseudomonadota</taxon>
        <taxon>Alphaproteobacteria</taxon>
        <taxon>Rhodobacterales</taxon>
        <taxon>Roseobacteraceae</taxon>
        <taxon>Phaeobacter</taxon>
    </lineage>
</organism>
<dbReference type="EMBL" id="CP010784">
    <property type="protein sequence ID" value="ATF07687.1"/>
    <property type="molecule type" value="Genomic_DNA"/>
</dbReference>
<reference evidence="1 2" key="1">
    <citation type="journal article" date="2017" name="Front. Microbiol.">
        <title>Phaeobacter piscinae sp. nov., a species of the Roseobacter group and potential aquaculture probiont.</title>
        <authorList>
            <person name="Sonnenschein E.C."/>
            <person name="Phippen C.B.W."/>
            <person name="Nielsen K.F."/>
            <person name="Mateiu R.V."/>
            <person name="Melchiorsen J."/>
            <person name="Gram L."/>
            <person name="Overmann J."/>
            <person name="Freese H.M."/>
        </authorList>
    </citation>
    <scope>NUCLEOTIDE SEQUENCE [LARGE SCALE GENOMIC DNA]</scope>
    <source>
        <strain evidence="1 2">P63</strain>
    </source>
</reference>
<dbReference type="Proteomes" id="UP000217545">
    <property type="component" value="Chromosome"/>
</dbReference>
<evidence type="ECO:0000313" key="1">
    <source>
        <dbReference type="EMBL" id="ATF07687.1"/>
    </source>
</evidence>
<accession>A0AAC9ZCB9</accession>
<evidence type="ECO:0000313" key="2">
    <source>
        <dbReference type="Proteomes" id="UP000217545"/>
    </source>
</evidence>
<proteinExistence type="predicted"/>
<protein>
    <submittedName>
        <fullName evidence="1">Uncharacterized protein</fullName>
    </submittedName>
</protein>
<gene>
    <name evidence="1" type="ORF">PhaeoP63_03651</name>
</gene>
<dbReference type="AlphaFoldDB" id="A0AAC9ZCB9"/>
<name>A0AAC9ZCB9_9RHOB</name>